<dbReference type="EMBL" id="KZ358741">
    <property type="protein sequence ID" value="PIO59128.1"/>
    <property type="molecule type" value="Genomic_DNA"/>
</dbReference>
<evidence type="ECO:0000256" key="4">
    <source>
        <dbReference type="ARBA" id="ARBA00022777"/>
    </source>
</evidence>
<dbReference type="Pfam" id="PF00217">
    <property type="entry name" value="ATP-gua_Ptrans"/>
    <property type="match status" value="1"/>
</dbReference>
<feature type="binding site" evidence="6">
    <location>
        <begin position="116"/>
        <end position="121"/>
    </location>
    <ligand>
        <name>ATP</name>
        <dbReference type="ChEBI" id="CHEBI:30616"/>
    </ligand>
</feature>
<dbReference type="Gene3D" id="3.30.590.10">
    <property type="entry name" value="Glutamine synthetase/guanido kinase, catalytic domain"/>
    <property type="match status" value="2"/>
</dbReference>
<gene>
    <name evidence="8" type="ORF">TELCIR_19419</name>
</gene>
<dbReference type="EC" id="2.7.3.3" evidence="1"/>
<keyword evidence="4 6" id="KW-0418">Kinase</keyword>
<dbReference type="SUPFAM" id="SSF55931">
    <property type="entry name" value="Glutamine synthetase/guanido kinase"/>
    <property type="match status" value="1"/>
</dbReference>
<dbReference type="AlphaFoldDB" id="A0A2G9TMJ9"/>
<accession>A0A2G9TMJ9</accession>
<evidence type="ECO:0000313" key="9">
    <source>
        <dbReference type="Proteomes" id="UP000230423"/>
    </source>
</evidence>
<feature type="binding site" evidence="6">
    <location>
        <position position="39"/>
    </location>
    <ligand>
        <name>ATP</name>
        <dbReference type="ChEBI" id="CHEBI:30616"/>
    </ligand>
</feature>
<dbReference type="GO" id="GO:0004054">
    <property type="term" value="F:arginine kinase activity"/>
    <property type="evidence" value="ECO:0007669"/>
    <property type="project" value="UniProtKB-EC"/>
</dbReference>
<dbReference type="GO" id="GO:0046314">
    <property type="term" value="P:phosphocreatine biosynthetic process"/>
    <property type="evidence" value="ECO:0007669"/>
    <property type="project" value="InterPro"/>
</dbReference>
<dbReference type="PANTHER" id="PTHR11547:SF20">
    <property type="entry name" value="ARGININE KINASE"/>
    <property type="match status" value="1"/>
</dbReference>
<feature type="binding site" evidence="6">
    <location>
        <position position="83"/>
    </location>
    <ligand>
        <name>ATP</name>
        <dbReference type="ChEBI" id="CHEBI:30616"/>
    </ligand>
</feature>
<comment type="caution">
    <text evidence="6">Lacks conserved residue(s) required for the propagation of feature annotation.</text>
</comment>
<dbReference type="PROSITE" id="PS51510">
    <property type="entry name" value="PHOSPHAGEN_KINASE_C"/>
    <property type="match status" value="2"/>
</dbReference>
<evidence type="ECO:0000313" key="8">
    <source>
        <dbReference type="EMBL" id="PIO59128.1"/>
    </source>
</evidence>
<proteinExistence type="inferred from homology"/>
<feature type="domain" description="Phosphagen kinase C-terminal" evidence="7">
    <location>
        <begin position="1"/>
        <end position="112"/>
    </location>
</feature>
<dbReference type="GO" id="GO:0005615">
    <property type="term" value="C:extracellular space"/>
    <property type="evidence" value="ECO:0007669"/>
    <property type="project" value="TreeGrafter"/>
</dbReference>
<evidence type="ECO:0000259" key="7">
    <source>
        <dbReference type="PROSITE" id="PS51510"/>
    </source>
</evidence>
<dbReference type="GO" id="GO:0005524">
    <property type="term" value="F:ATP binding"/>
    <property type="evidence" value="ECO:0007669"/>
    <property type="project" value="UniProtKB-UniRule"/>
</dbReference>
<keyword evidence="3 6" id="KW-0547">Nucleotide-binding</keyword>
<dbReference type="Proteomes" id="UP000230423">
    <property type="component" value="Unassembled WGS sequence"/>
</dbReference>
<dbReference type="InterPro" id="IPR000749">
    <property type="entry name" value="ATP-guanido_PTrfase"/>
</dbReference>
<keyword evidence="9" id="KW-1185">Reference proteome</keyword>
<evidence type="ECO:0000256" key="2">
    <source>
        <dbReference type="ARBA" id="ARBA00022679"/>
    </source>
</evidence>
<feature type="domain" description="Phosphagen kinase C-terminal" evidence="7">
    <location>
        <begin position="113"/>
        <end position="163"/>
    </location>
</feature>
<dbReference type="InterPro" id="IPR014746">
    <property type="entry name" value="Gln_synth/guanido_kin_cat_dom"/>
</dbReference>
<evidence type="ECO:0000256" key="5">
    <source>
        <dbReference type="ARBA" id="ARBA00022840"/>
    </source>
</evidence>
<name>A0A2G9TMJ9_TELCI</name>
<organism evidence="8 9">
    <name type="scientific">Teladorsagia circumcincta</name>
    <name type="common">Brown stomach worm</name>
    <name type="synonym">Ostertagia circumcincta</name>
    <dbReference type="NCBI Taxonomy" id="45464"/>
    <lineage>
        <taxon>Eukaryota</taxon>
        <taxon>Metazoa</taxon>
        <taxon>Ecdysozoa</taxon>
        <taxon>Nematoda</taxon>
        <taxon>Chromadorea</taxon>
        <taxon>Rhabditida</taxon>
        <taxon>Rhabditina</taxon>
        <taxon>Rhabditomorpha</taxon>
        <taxon>Strongyloidea</taxon>
        <taxon>Trichostrongylidae</taxon>
        <taxon>Teladorsagia</taxon>
    </lineage>
</organism>
<dbReference type="PANTHER" id="PTHR11547">
    <property type="entry name" value="ARGININE OR CREATINE KINASE"/>
    <property type="match status" value="1"/>
</dbReference>
<reference evidence="8 9" key="1">
    <citation type="submission" date="2015-09" db="EMBL/GenBank/DDBJ databases">
        <title>Draft genome of the parasitic nematode Teladorsagia circumcincta isolate WARC Sus (inbred).</title>
        <authorList>
            <person name="Mitreva M."/>
        </authorList>
    </citation>
    <scope>NUCLEOTIDE SEQUENCE [LARGE SCALE GENOMIC DNA]</scope>
    <source>
        <strain evidence="8 9">S</strain>
    </source>
</reference>
<dbReference type="InterPro" id="IPR022414">
    <property type="entry name" value="ATP-guanido_PTrfase_cat"/>
</dbReference>
<comment type="similarity">
    <text evidence="6">Belongs to the ATP:guanido phosphotransferase family.</text>
</comment>
<protein>
    <recommendedName>
        <fullName evidence="1">arginine kinase</fullName>
        <ecNumber evidence="1">2.7.3.3</ecNumber>
    </recommendedName>
</protein>
<evidence type="ECO:0000256" key="6">
    <source>
        <dbReference type="PROSITE-ProRule" id="PRU00843"/>
    </source>
</evidence>
<keyword evidence="5 6" id="KW-0067">ATP-binding</keyword>
<evidence type="ECO:0000256" key="3">
    <source>
        <dbReference type="ARBA" id="ARBA00022741"/>
    </source>
</evidence>
<sequence length="163" mass="18637">MEKKVKNAFDSFTDKDLKGKYYPLDGMTKETQDKLIADHFLFKEGDRHLQAANACNFWPKGRGIYHNNDKTFLIWVNEEDHMRIISMEQGSDVGRVLERLIKGVRAMCDKLNLQVRGIHGEHSESEGGVYDISNKARLGLSEYQAVKQMYDGVKALIAAEEKL</sequence>
<dbReference type="GO" id="GO:0004111">
    <property type="term" value="F:creatine kinase activity"/>
    <property type="evidence" value="ECO:0007669"/>
    <property type="project" value="InterPro"/>
</dbReference>
<evidence type="ECO:0000256" key="1">
    <source>
        <dbReference type="ARBA" id="ARBA00012230"/>
    </source>
</evidence>
<dbReference type="OrthoDB" id="430219at2759"/>
<keyword evidence="2 6" id="KW-0808">Transferase</keyword>